<dbReference type="InterPro" id="IPR011009">
    <property type="entry name" value="Kinase-like_dom_sf"/>
</dbReference>
<feature type="region of interest" description="Disordered" evidence="1">
    <location>
        <begin position="1"/>
        <end position="48"/>
    </location>
</feature>
<keyword evidence="4" id="KW-1185">Reference proteome</keyword>
<gene>
    <name evidence="3" type="ORF">ALEPTO_LOCUS7778</name>
</gene>
<feature type="compositionally biased region" description="Basic and acidic residues" evidence="1">
    <location>
        <begin position="418"/>
        <end position="431"/>
    </location>
</feature>
<dbReference type="FunFam" id="1.10.510.10:FF:001565">
    <property type="entry name" value="WNK protein kinase"/>
    <property type="match status" value="1"/>
</dbReference>
<dbReference type="AlphaFoldDB" id="A0A9N9G8P6"/>
<dbReference type="GO" id="GO:0005524">
    <property type="term" value="F:ATP binding"/>
    <property type="evidence" value="ECO:0007669"/>
    <property type="project" value="InterPro"/>
</dbReference>
<sequence length="602" mass="68121">MDTPHPIVNGIHSSKKNGVHHFNGSGVESNGHGVEISKGRNGSNNDLNTYYMPDSYNNGTSPVTQSNGVFDHSKQDPETVIEISPNGRYAKLNTVLGKGAYKVVWKAIDRDEGYEVAWNCFQTTRAEYNELNQEIEILRQVRHPNIINFHYCWYKDAEFIFVTELMTSGTLREYIRKLSLPNPKIVKRWSRQILRGLIHLHSHNPPIIHRDIKCDNIFINGAHGEVKIGDMGTAKMKLGKKYTVIGTPEFMAPEMYEERGYNEKVDIYAFGMCLLEMVTGEYPYSECKNAAQIYKKVIQGIKPESLAKVQDEEILDLINNCLSPENERYTAEQIRAHPFFTVEPEVLLAAADETKTHLKLQVVFKEGTDNLSVKFDFKVEKDTAEEVVEEMIDEKVLPRKYQQFITHEINRILRDLNKSSKDDDSNDEISRHWNSQPGTPPFPNGISPHLPPHNSPGSFAPPLTLDRDNSPNSTSSGPATSESQRKTQTQEWQTEELDDILPVKDYPNETPIEDFVHEAAVATNRPEKAKEWTTKLKHQDIMTVGDLRDLLDEDWAGLGLTVFASRALKNALYGKSLRSPGIYPRSMGSSNANISGGEDNFV</sequence>
<dbReference type="OrthoDB" id="4062651at2759"/>
<dbReference type="Gene3D" id="3.10.20.90">
    <property type="entry name" value="Phosphatidylinositol 3-kinase Catalytic Subunit, Chain A, domain 1"/>
    <property type="match status" value="1"/>
</dbReference>
<accession>A0A9N9G8P6</accession>
<evidence type="ECO:0000313" key="3">
    <source>
        <dbReference type="EMBL" id="CAG8592748.1"/>
    </source>
</evidence>
<evidence type="ECO:0000313" key="4">
    <source>
        <dbReference type="Proteomes" id="UP000789508"/>
    </source>
</evidence>
<proteinExistence type="predicted"/>
<comment type="caution">
    <text evidence="3">The sequence shown here is derived from an EMBL/GenBank/DDBJ whole genome shotgun (WGS) entry which is preliminary data.</text>
</comment>
<dbReference type="Pfam" id="PF00069">
    <property type="entry name" value="Pkinase"/>
    <property type="match status" value="1"/>
</dbReference>
<dbReference type="PANTHER" id="PTHR13902">
    <property type="entry name" value="SERINE/THREONINE-PROTEIN KINASE WNK WITH NO LYSINE -RELATED"/>
    <property type="match status" value="1"/>
</dbReference>
<dbReference type="PROSITE" id="PS00108">
    <property type="entry name" value="PROTEIN_KINASE_ST"/>
    <property type="match status" value="1"/>
</dbReference>
<evidence type="ECO:0000259" key="2">
    <source>
        <dbReference type="PROSITE" id="PS50011"/>
    </source>
</evidence>
<dbReference type="SMART" id="SM00220">
    <property type="entry name" value="S_TKc"/>
    <property type="match status" value="1"/>
</dbReference>
<feature type="domain" description="Protein kinase" evidence="2">
    <location>
        <begin position="90"/>
        <end position="340"/>
    </location>
</feature>
<dbReference type="Gene3D" id="1.10.510.10">
    <property type="entry name" value="Transferase(Phosphotransferase) domain 1"/>
    <property type="match status" value="1"/>
</dbReference>
<name>A0A9N9G8P6_9GLOM</name>
<reference evidence="3" key="1">
    <citation type="submission" date="2021-06" db="EMBL/GenBank/DDBJ databases">
        <authorList>
            <person name="Kallberg Y."/>
            <person name="Tangrot J."/>
            <person name="Rosling A."/>
        </authorList>
    </citation>
    <scope>NUCLEOTIDE SEQUENCE</scope>
    <source>
        <strain evidence="3">FL130A</strain>
    </source>
</reference>
<dbReference type="InterPro" id="IPR008271">
    <property type="entry name" value="Ser/Thr_kinase_AS"/>
</dbReference>
<dbReference type="PROSITE" id="PS50011">
    <property type="entry name" value="PROTEIN_KINASE_DOM"/>
    <property type="match status" value="1"/>
</dbReference>
<protein>
    <submittedName>
        <fullName evidence="3">12810_t:CDS:1</fullName>
    </submittedName>
</protein>
<dbReference type="CDD" id="cd13983">
    <property type="entry name" value="STKc_WNK"/>
    <property type="match status" value="1"/>
</dbReference>
<dbReference type="Gene3D" id="3.30.200.20">
    <property type="entry name" value="Phosphorylase Kinase, domain 1"/>
    <property type="match status" value="1"/>
</dbReference>
<dbReference type="InterPro" id="IPR000719">
    <property type="entry name" value="Prot_kinase_dom"/>
</dbReference>
<dbReference type="SUPFAM" id="SSF56112">
    <property type="entry name" value="Protein kinase-like (PK-like)"/>
    <property type="match status" value="1"/>
</dbReference>
<feature type="compositionally biased region" description="Pro residues" evidence="1">
    <location>
        <begin position="438"/>
        <end position="454"/>
    </location>
</feature>
<feature type="region of interest" description="Disordered" evidence="1">
    <location>
        <begin position="418"/>
        <end position="499"/>
    </location>
</feature>
<organism evidence="3 4">
    <name type="scientific">Ambispora leptoticha</name>
    <dbReference type="NCBI Taxonomy" id="144679"/>
    <lineage>
        <taxon>Eukaryota</taxon>
        <taxon>Fungi</taxon>
        <taxon>Fungi incertae sedis</taxon>
        <taxon>Mucoromycota</taxon>
        <taxon>Glomeromycotina</taxon>
        <taxon>Glomeromycetes</taxon>
        <taxon>Archaeosporales</taxon>
        <taxon>Ambisporaceae</taxon>
        <taxon>Ambispora</taxon>
    </lineage>
</organism>
<evidence type="ECO:0000256" key="1">
    <source>
        <dbReference type="SAM" id="MobiDB-lite"/>
    </source>
</evidence>
<dbReference type="Proteomes" id="UP000789508">
    <property type="component" value="Unassembled WGS sequence"/>
</dbReference>
<dbReference type="GO" id="GO:0004672">
    <property type="term" value="F:protein kinase activity"/>
    <property type="evidence" value="ECO:0007669"/>
    <property type="project" value="InterPro"/>
</dbReference>
<dbReference type="EMBL" id="CAJVPS010003666">
    <property type="protein sequence ID" value="CAG8592748.1"/>
    <property type="molecule type" value="Genomic_DNA"/>
</dbReference>
<dbReference type="InterPro" id="IPR050588">
    <property type="entry name" value="WNK_Ser-Thr_kinase"/>
</dbReference>
<feature type="compositionally biased region" description="Polar residues" evidence="1">
    <location>
        <begin position="470"/>
        <end position="492"/>
    </location>
</feature>